<keyword evidence="3" id="KW-1185">Reference proteome</keyword>
<name>A0A939IRJ5_9ALTE</name>
<keyword evidence="1" id="KW-0472">Membrane</keyword>
<gene>
    <name evidence="2" type="ORF">J0A66_13115</name>
</gene>
<proteinExistence type="predicted"/>
<comment type="caution">
    <text evidence="2">The sequence shown here is derived from an EMBL/GenBank/DDBJ whole genome shotgun (WGS) entry which is preliminary data.</text>
</comment>
<dbReference type="Pfam" id="PF14373">
    <property type="entry name" value="Imm_superinfect"/>
    <property type="match status" value="1"/>
</dbReference>
<accession>A0A939IRJ5</accession>
<dbReference type="AlphaFoldDB" id="A0A939IRJ5"/>
<keyword evidence="1" id="KW-1133">Transmembrane helix</keyword>
<evidence type="ECO:0000313" key="3">
    <source>
        <dbReference type="Proteomes" id="UP000664654"/>
    </source>
</evidence>
<dbReference type="EMBL" id="JAFKCV010000007">
    <property type="protein sequence ID" value="MBN7826169.1"/>
    <property type="molecule type" value="Genomic_DNA"/>
</dbReference>
<keyword evidence="1" id="KW-0812">Transmembrane</keyword>
<evidence type="ECO:0000256" key="1">
    <source>
        <dbReference type="SAM" id="Phobius"/>
    </source>
</evidence>
<dbReference type="RefSeq" id="WP_206574285.1">
    <property type="nucleotide sequence ID" value="NZ_JAFKCV010000007.1"/>
</dbReference>
<feature type="transmembrane region" description="Helical" evidence="1">
    <location>
        <begin position="47"/>
        <end position="72"/>
    </location>
</feature>
<feature type="transmembrane region" description="Helical" evidence="1">
    <location>
        <begin position="20"/>
        <end position="41"/>
    </location>
</feature>
<organism evidence="2 3">
    <name type="scientific">Bowmanella dokdonensis</name>
    <dbReference type="NCBI Taxonomy" id="751969"/>
    <lineage>
        <taxon>Bacteria</taxon>
        <taxon>Pseudomonadati</taxon>
        <taxon>Pseudomonadota</taxon>
        <taxon>Gammaproteobacteria</taxon>
        <taxon>Alteromonadales</taxon>
        <taxon>Alteromonadaceae</taxon>
        <taxon>Bowmanella</taxon>
    </lineage>
</organism>
<reference evidence="2" key="1">
    <citation type="submission" date="2021-03" db="EMBL/GenBank/DDBJ databases">
        <title>novel species isolated from a fishpond in China.</title>
        <authorList>
            <person name="Lu H."/>
            <person name="Cai Z."/>
        </authorList>
    </citation>
    <scope>NUCLEOTIDE SEQUENCE</scope>
    <source>
        <strain evidence="2">JCM 30855</strain>
    </source>
</reference>
<evidence type="ECO:0000313" key="2">
    <source>
        <dbReference type="EMBL" id="MBN7826169.1"/>
    </source>
</evidence>
<sequence>MTEFINNFSQAWQDSSVGALILFGLFFLLVYFLPSLLAVFFNRRNLLTIAVLNIPAGFSLIAWGALIVWACTGKAGRYIQTKLAQRGQAAGVQ</sequence>
<dbReference type="Proteomes" id="UP000664654">
    <property type="component" value="Unassembled WGS sequence"/>
</dbReference>
<protein>
    <submittedName>
        <fullName evidence="2">Superinfection immunity protein</fullName>
    </submittedName>
</protein>
<dbReference type="InterPro" id="IPR016410">
    <property type="entry name" value="Phage_imm"/>
</dbReference>